<dbReference type="SMART" id="SM00240">
    <property type="entry name" value="FHA"/>
    <property type="match status" value="1"/>
</dbReference>
<accession>A0A6F8YYC1</accession>
<dbReference type="KEGG" id="psuu:Psuf_083790"/>
<dbReference type="PANTHER" id="PTHR23308">
    <property type="entry name" value="NUCLEAR INHIBITOR OF PROTEIN PHOSPHATASE-1"/>
    <property type="match status" value="1"/>
</dbReference>
<dbReference type="Pfam" id="PF00498">
    <property type="entry name" value="FHA"/>
    <property type="match status" value="1"/>
</dbReference>
<evidence type="ECO:0000313" key="3">
    <source>
        <dbReference type="EMBL" id="BCB91066.1"/>
    </source>
</evidence>
<proteinExistence type="predicted"/>
<reference evidence="3 4" key="2">
    <citation type="submission" date="2020-03" db="EMBL/GenBank/DDBJ databases">
        <authorList>
            <person name="Ichikawa N."/>
            <person name="Kimura A."/>
            <person name="Kitahashi Y."/>
            <person name="Uohara A."/>
        </authorList>
    </citation>
    <scope>NUCLEOTIDE SEQUENCE [LARGE SCALE GENOMIC DNA]</scope>
    <source>
        <strain evidence="3 4">NBRC 105367</strain>
    </source>
</reference>
<dbReference type="InterPro" id="IPR050923">
    <property type="entry name" value="Cell_Proc_Reg/RNA_Proc"/>
</dbReference>
<dbReference type="PROSITE" id="PS50006">
    <property type="entry name" value="FHA_DOMAIN"/>
    <property type="match status" value="1"/>
</dbReference>
<dbReference type="EMBL" id="AP022871">
    <property type="protein sequence ID" value="BCB91066.1"/>
    <property type="molecule type" value="Genomic_DNA"/>
</dbReference>
<dbReference type="Gene3D" id="2.60.200.20">
    <property type="match status" value="1"/>
</dbReference>
<dbReference type="AlphaFoldDB" id="A0A6F8YYC1"/>
<dbReference type="SUPFAM" id="SSF49879">
    <property type="entry name" value="SMAD/FHA domain"/>
    <property type="match status" value="1"/>
</dbReference>
<name>A0A6F8YYC1_9ACTN</name>
<evidence type="ECO:0000313" key="4">
    <source>
        <dbReference type="Proteomes" id="UP000503011"/>
    </source>
</evidence>
<dbReference type="Proteomes" id="UP000503011">
    <property type="component" value="Chromosome"/>
</dbReference>
<dbReference type="RefSeq" id="WP_173163750.1">
    <property type="nucleotide sequence ID" value="NZ_AP022871.1"/>
</dbReference>
<protein>
    <recommendedName>
        <fullName evidence="2">FHA domain-containing protein</fullName>
    </recommendedName>
</protein>
<reference evidence="3 4" key="1">
    <citation type="submission" date="2020-03" db="EMBL/GenBank/DDBJ databases">
        <title>Whole genome shotgun sequence of Phytohabitans suffuscus NBRC 105367.</title>
        <authorList>
            <person name="Komaki H."/>
            <person name="Tamura T."/>
        </authorList>
    </citation>
    <scope>NUCLEOTIDE SEQUENCE [LARGE SCALE GENOMIC DNA]</scope>
    <source>
        <strain evidence="3 4">NBRC 105367</strain>
    </source>
</reference>
<gene>
    <name evidence="3" type="ORF">Psuf_083790</name>
</gene>
<evidence type="ECO:0000256" key="1">
    <source>
        <dbReference type="ARBA" id="ARBA00022553"/>
    </source>
</evidence>
<sequence>MVDLDATTQLEIIQPRDGAAGDTPVAAVPDGAAVLHIRQGPGTGIVFPLDGDVVSCGRDGANDIVLDGATVSRKHADFHRQGSGYTVADLDSLNGTYVNGERVKTAALAPGDEIRIGRYLLTFVAA</sequence>
<keyword evidence="4" id="KW-1185">Reference proteome</keyword>
<dbReference type="InterPro" id="IPR000253">
    <property type="entry name" value="FHA_dom"/>
</dbReference>
<dbReference type="InterPro" id="IPR008984">
    <property type="entry name" value="SMAD_FHA_dom_sf"/>
</dbReference>
<evidence type="ECO:0000259" key="2">
    <source>
        <dbReference type="PROSITE" id="PS50006"/>
    </source>
</evidence>
<organism evidence="3 4">
    <name type="scientific">Phytohabitans suffuscus</name>
    <dbReference type="NCBI Taxonomy" id="624315"/>
    <lineage>
        <taxon>Bacteria</taxon>
        <taxon>Bacillati</taxon>
        <taxon>Actinomycetota</taxon>
        <taxon>Actinomycetes</taxon>
        <taxon>Micromonosporales</taxon>
        <taxon>Micromonosporaceae</taxon>
    </lineage>
</organism>
<feature type="domain" description="FHA" evidence="2">
    <location>
        <begin position="54"/>
        <end position="103"/>
    </location>
</feature>
<keyword evidence="1" id="KW-0597">Phosphoprotein</keyword>